<evidence type="ECO:0000256" key="4">
    <source>
        <dbReference type="ARBA" id="ARBA00023136"/>
    </source>
</evidence>
<feature type="domain" description="O-antigen ligase-related" evidence="6">
    <location>
        <begin position="265"/>
        <end position="406"/>
    </location>
</feature>
<protein>
    <submittedName>
        <fullName evidence="7">Teichuronic acid biosynthesis protein TuaE, putative secreted polysaccharide polymerase</fullName>
    </submittedName>
</protein>
<evidence type="ECO:0000256" key="3">
    <source>
        <dbReference type="ARBA" id="ARBA00022989"/>
    </source>
</evidence>
<evidence type="ECO:0000313" key="7">
    <source>
        <dbReference type="EMBL" id="VAW27587.1"/>
    </source>
</evidence>
<dbReference type="InterPro" id="IPR007016">
    <property type="entry name" value="O-antigen_ligase-rel_domated"/>
</dbReference>
<accession>A0A3B0UQV4</accession>
<feature type="transmembrane region" description="Helical" evidence="5">
    <location>
        <begin position="261"/>
        <end position="294"/>
    </location>
</feature>
<keyword evidence="2 5" id="KW-0812">Transmembrane</keyword>
<dbReference type="Pfam" id="PF04932">
    <property type="entry name" value="Wzy_C"/>
    <property type="match status" value="1"/>
</dbReference>
<evidence type="ECO:0000256" key="2">
    <source>
        <dbReference type="ARBA" id="ARBA00022692"/>
    </source>
</evidence>
<feature type="transmembrane region" description="Helical" evidence="5">
    <location>
        <begin position="430"/>
        <end position="449"/>
    </location>
</feature>
<sequence>MLESLKDKTGAARLQHPLVITIIFIVTILLGFIIGKGGLKVAIALVFLVPLIIFLNRLFVHPVIGIYSTLFMAFTAIGLTRYIQGVPLGLSIDGLLIITIIAVFFRNFFDKINFSLLNRDIVYLLIIWFAYTVLEFFNPQALSRTAWFYAMRGLSLYPLLVVPLALLIFTRLRHLYGFLIFWAAFSLLATLKGLQQKYIGLDFAEQHWLNTIGYITHMINGKLRVFSFFSDAGQFGAAQGAAGIVFAGIAAAMKGWKNKFFFWFVSIMSFWGMMISGTRGAMIVPALGGITFIILSKRTRVMIVGGIIIAFLYFFFAHTYIGDSNYTIARMRTAFHPEKDASYLVRLKNRQILKTYLADKPFGGGIGAAGNWGKRFSPQGFLANVATDSWYVQIWAEQGRVGLILHLSILMYIVFKSFFLIMARVKIKELSNILGALLGGYVGIIGAAYGNGVLGQMPTGILLYLSWVFLFSAQQLEREYNGRLAQGISPWSFAVKD</sequence>
<feature type="transmembrane region" description="Helical" evidence="5">
    <location>
        <begin position="149"/>
        <end position="169"/>
    </location>
</feature>
<keyword evidence="3 5" id="KW-1133">Transmembrane helix</keyword>
<gene>
    <name evidence="7" type="ORF">MNBD_BACTEROID07-705</name>
</gene>
<dbReference type="EMBL" id="UOET01000132">
    <property type="protein sequence ID" value="VAW27587.1"/>
    <property type="molecule type" value="Genomic_DNA"/>
</dbReference>
<proteinExistence type="predicted"/>
<feature type="transmembrane region" description="Helical" evidence="5">
    <location>
        <begin position="90"/>
        <end position="109"/>
    </location>
</feature>
<feature type="transmembrane region" description="Helical" evidence="5">
    <location>
        <begin position="14"/>
        <end position="34"/>
    </location>
</feature>
<feature type="transmembrane region" description="Helical" evidence="5">
    <location>
        <begin position="121"/>
        <end position="137"/>
    </location>
</feature>
<name>A0A3B0UQV4_9ZZZZ</name>
<reference evidence="7" key="1">
    <citation type="submission" date="2018-06" db="EMBL/GenBank/DDBJ databases">
        <authorList>
            <person name="Zhirakovskaya E."/>
        </authorList>
    </citation>
    <scope>NUCLEOTIDE SEQUENCE</scope>
</reference>
<feature type="transmembrane region" description="Helical" evidence="5">
    <location>
        <begin position="41"/>
        <end position="59"/>
    </location>
</feature>
<evidence type="ECO:0000256" key="1">
    <source>
        <dbReference type="ARBA" id="ARBA00004141"/>
    </source>
</evidence>
<dbReference type="AlphaFoldDB" id="A0A3B0UQV4"/>
<feature type="transmembrane region" description="Helical" evidence="5">
    <location>
        <begin position="65"/>
        <end position="83"/>
    </location>
</feature>
<dbReference type="GO" id="GO:0016020">
    <property type="term" value="C:membrane"/>
    <property type="evidence" value="ECO:0007669"/>
    <property type="project" value="UniProtKB-SubCell"/>
</dbReference>
<keyword evidence="4 5" id="KW-0472">Membrane</keyword>
<feature type="transmembrane region" description="Helical" evidence="5">
    <location>
        <begin position="403"/>
        <end position="423"/>
    </location>
</feature>
<evidence type="ECO:0000259" key="6">
    <source>
        <dbReference type="Pfam" id="PF04932"/>
    </source>
</evidence>
<feature type="transmembrane region" description="Helical" evidence="5">
    <location>
        <begin position="175"/>
        <end position="194"/>
    </location>
</feature>
<comment type="subcellular location">
    <subcellularLocation>
        <location evidence="1">Membrane</location>
        <topology evidence="1">Multi-pass membrane protein</topology>
    </subcellularLocation>
</comment>
<feature type="transmembrane region" description="Helical" evidence="5">
    <location>
        <begin position="225"/>
        <end position="249"/>
    </location>
</feature>
<organism evidence="7">
    <name type="scientific">hydrothermal vent metagenome</name>
    <dbReference type="NCBI Taxonomy" id="652676"/>
    <lineage>
        <taxon>unclassified sequences</taxon>
        <taxon>metagenomes</taxon>
        <taxon>ecological metagenomes</taxon>
    </lineage>
</organism>
<evidence type="ECO:0000256" key="5">
    <source>
        <dbReference type="SAM" id="Phobius"/>
    </source>
</evidence>
<feature type="transmembrane region" description="Helical" evidence="5">
    <location>
        <begin position="301"/>
        <end position="321"/>
    </location>
</feature>